<dbReference type="AlphaFoldDB" id="E0SP12"/>
<dbReference type="BioCyc" id="IAGG583356:GHAH-1128-MONOMER"/>
<protein>
    <submittedName>
        <fullName evidence="1">Uncharacterized protein</fullName>
    </submittedName>
</protein>
<keyword evidence="2" id="KW-1185">Reference proteome</keyword>
<sequence>MGRVLKLKDTELMAGEWPLNALARFCRGNPLSVHCYAFYYLTHEPYRTEIVLVASGKCC</sequence>
<evidence type="ECO:0000313" key="1">
    <source>
        <dbReference type="EMBL" id="ADM27958.1"/>
    </source>
</evidence>
<proteinExistence type="predicted"/>
<accession>E0SP12</accession>
<organism evidence="1 2">
    <name type="scientific">Ignisphaera aggregans (strain DSM 17230 / JCM 13409 / AQ1.S1)</name>
    <dbReference type="NCBI Taxonomy" id="583356"/>
    <lineage>
        <taxon>Archaea</taxon>
        <taxon>Thermoproteota</taxon>
        <taxon>Thermoprotei</taxon>
        <taxon>Desulfurococcales</taxon>
        <taxon>Desulfurococcaceae</taxon>
        <taxon>Ignisphaera</taxon>
    </lineage>
</organism>
<dbReference type="EMBL" id="CP002098">
    <property type="protein sequence ID" value="ADM27958.1"/>
    <property type="molecule type" value="Genomic_DNA"/>
</dbReference>
<dbReference type="HOGENOM" id="CLU_2949268_0_0_2"/>
<dbReference type="Proteomes" id="UP000001304">
    <property type="component" value="Chromosome"/>
</dbReference>
<dbReference type="STRING" id="583356.Igag_1149"/>
<reference evidence="1 2" key="1">
    <citation type="journal article" date="2010" name="Stand. Genomic Sci.">
        <title>Complete genome sequence of Ignisphaera aggregans type strain (AQ1.S1).</title>
        <authorList>
            <person name="Goker M."/>
            <person name="Held B."/>
            <person name="Lapidus A."/>
            <person name="Nolan M."/>
            <person name="Spring S."/>
            <person name="Yasawong M."/>
            <person name="Lucas S."/>
            <person name="Glavina Del Rio T."/>
            <person name="Tice H."/>
            <person name="Cheng J.F."/>
            <person name="Goodwin L."/>
            <person name="Tapia R."/>
            <person name="Pitluck S."/>
            <person name="Liolios K."/>
            <person name="Ivanova N."/>
            <person name="Mavromatis K."/>
            <person name="Mikhailova N."/>
            <person name="Pati A."/>
            <person name="Chen A."/>
            <person name="Palaniappan K."/>
            <person name="Brambilla E."/>
            <person name="Land M."/>
            <person name="Hauser L."/>
            <person name="Chang Y.J."/>
            <person name="Jeffries C.D."/>
            <person name="Brettin T."/>
            <person name="Detter J.C."/>
            <person name="Han C."/>
            <person name="Rohde M."/>
            <person name="Sikorski J."/>
            <person name="Woyke T."/>
            <person name="Bristow J."/>
            <person name="Eisen J.A."/>
            <person name="Markowitz V."/>
            <person name="Hugenholtz P."/>
            <person name="Kyrpides N.C."/>
            <person name="Klenk H.P."/>
        </authorList>
    </citation>
    <scope>NUCLEOTIDE SEQUENCE [LARGE SCALE GENOMIC DNA]</scope>
    <source>
        <strain evidence="2">DSM 17230 / JCM 13409 / AQ1.S1</strain>
    </source>
</reference>
<evidence type="ECO:0000313" key="2">
    <source>
        <dbReference type="Proteomes" id="UP000001304"/>
    </source>
</evidence>
<dbReference type="KEGG" id="iag:Igag_1149"/>
<name>E0SP12_IGNAA</name>
<gene>
    <name evidence="1" type="ordered locus">Igag_1149</name>
</gene>